<dbReference type="InterPro" id="IPR012338">
    <property type="entry name" value="Beta-lactam/transpept-like"/>
</dbReference>
<accession>A0A388T7Y8</accession>
<dbReference type="InterPro" id="IPR001466">
    <property type="entry name" value="Beta-lactam-related"/>
</dbReference>
<name>A0A388T7Y8_9ACTN</name>
<feature type="domain" description="Beta-lactamase-related" evidence="1">
    <location>
        <begin position="285"/>
        <end position="596"/>
    </location>
</feature>
<evidence type="ECO:0000259" key="1">
    <source>
        <dbReference type="Pfam" id="PF00144"/>
    </source>
</evidence>
<evidence type="ECO:0000313" key="3">
    <source>
        <dbReference type="Proteomes" id="UP000265354"/>
    </source>
</evidence>
<dbReference type="Pfam" id="PF17660">
    <property type="entry name" value="BTRD1"/>
    <property type="match status" value="4"/>
</dbReference>
<evidence type="ECO:0000313" key="2">
    <source>
        <dbReference type="EMBL" id="GBQ04451.1"/>
    </source>
</evidence>
<sequence length="622" mass="69969">MALQQPQWNLTDQQYRSNFDLYVKDRGYRIADLCGYEVPSSSTEAIDHARFCVIWEKWDGPQGPFHWSAHHTPVSEYVSIYNQRIAEGYRPVRISGHTVLGQVFLASIWEKSTRTDRDMQWGIPYGELYSRINELRSNGQRIVDVSVYPGPANDTRCALIWENSDGRDWAVMESLATAYQHDFESLTEEGYRPIRVFGHRRSNPGGQPDTHRFISLWERESGALWVPLYARHGVTHLTVASEVPLKRMAGYRMRALGGFNAAIKPEILARFCPIWERREKHPVISNLVRRFMAKYDVPGLSVAVAKDGQVLYAQGFGYVNKESLEKVSNSSLFRIASASKPITATAVMKLASEGTLSPADLVFGSMGWLNGFNATLDPNFKEITVRRLLEHSCGGWSNDNNDPMYVNPSYTHKQLVSWVLANRPLQNRPGKKFTYSNFGYCLLGRIIERATGKPYATYVRDSILAPCSITGMYIAGNTVAERRVGEVTYYDQAGGNPYGIPVTRMDSHGGWLGTATDLVKFLSKLPDLLDTSWIDYMTKSSGVPGSDGYALGWRNYNGSIFHNGDLAGTNSYVARTADGYCLAVLINTRKKDPADPDNVEKNSLFGLGHLMWSLRDQVDVWN</sequence>
<dbReference type="Gene3D" id="3.40.710.10">
    <property type="entry name" value="DD-peptidase/beta-lactamase superfamily"/>
    <property type="match status" value="1"/>
</dbReference>
<gene>
    <name evidence="2" type="ORF">SSP531S_59480</name>
</gene>
<dbReference type="RefSeq" id="WP_116429231.1">
    <property type="nucleotide sequence ID" value="NZ_BGZL01000052.1"/>
</dbReference>
<dbReference type="EMBL" id="BGZL01000052">
    <property type="protein sequence ID" value="GBQ04451.1"/>
    <property type="molecule type" value="Genomic_DNA"/>
</dbReference>
<organism evidence="2 3">
    <name type="scientific">Streptomyces spongiicola</name>
    <dbReference type="NCBI Taxonomy" id="1690221"/>
    <lineage>
        <taxon>Bacteria</taxon>
        <taxon>Bacillati</taxon>
        <taxon>Actinomycetota</taxon>
        <taxon>Actinomycetes</taxon>
        <taxon>Kitasatosporales</taxon>
        <taxon>Streptomycetaceae</taxon>
        <taxon>Streptomyces</taxon>
    </lineage>
</organism>
<dbReference type="Pfam" id="PF00144">
    <property type="entry name" value="Beta-lactamase"/>
    <property type="match status" value="1"/>
</dbReference>
<dbReference type="Proteomes" id="UP000265354">
    <property type="component" value="Unassembled WGS sequence"/>
</dbReference>
<protein>
    <recommendedName>
        <fullName evidence="1">Beta-lactamase-related domain-containing protein</fullName>
    </recommendedName>
</protein>
<comment type="caution">
    <text evidence="2">The sequence shown here is derived from an EMBL/GenBank/DDBJ whole genome shotgun (WGS) entry which is preliminary data.</text>
</comment>
<dbReference type="InterPro" id="IPR049511">
    <property type="entry name" value="PGH-like_rpt"/>
</dbReference>
<dbReference type="PANTHER" id="PTHR46825">
    <property type="entry name" value="D-ALANYL-D-ALANINE-CARBOXYPEPTIDASE/ENDOPEPTIDASE AMPH"/>
    <property type="match status" value="1"/>
</dbReference>
<dbReference type="SUPFAM" id="SSF56601">
    <property type="entry name" value="beta-lactamase/transpeptidase-like"/>
    <property type="match status" value="1"/>
</dbReference>
<reference evidence="2 3" key="1">
    <citation type="submission" date="2018-07" db="EMBL/GenBank/DDBJ databases">
        <title>Whole Genome Shotgun Sequence of Streptomyces spongiicola strain 531S.</title>
        <authorList>
            <person name="Dohra H."/>
            <person name="Kodani S."/>
        </authorList>
    </citation>
    <scope>NUCLEOTIDE SEQUENCE [LARGE SCALE GENOMIC DNA]</scope>
    <source>
        <strain evidence="2 3">531S</strain>
    </source>
</reference>
<proteinExistence type="predicted"/>
<dbReference type="PANTHER" id="PTHR46825:SF7">
    <property type="entry name" value="D-ALANYL-D-ALANINE CARBOXYPEPTIDASE"/>
    <property type="match status" value="1"/>
</dbReference>
<dbReference type="AlphaFoldDB" id="A0A388T7Y8"/>
<dbReference type="InterPro" id="IPR050491">
    <property type="entry name" value="AmpC-like"/>
</dbReference>